<name>A0ABW3YQA4_9ACTN</name>
<dbReference type="SUPFAM" id="SSF101908">
    <property type="entry name" value="Putative isomerase YbhE"/>
    <property type="match status" value="1"/>
</dbReference>
<keyword evidence="1" id="KW-0732">Signal</keyword>
<comment type="caution">
    <text evidence="2">The sequence shown here is derived from an EMBL/GenBank/DDBJ whole genome shotgun (WGS) entry which is preliminary data.</text>
</comment>
<organism evidence="2 3">
    <name type="scientific">Micromonospora sonneratiae</name>
    <dbReference type="NCBI Taxonomy" id="1184706"/>
    <lineage>
        <taxon>Bacteria</taxon>
        <taxon>Bacillati</taxon>
        <taxon>Actinomycetota</taxon>
        <taxon>Actinomycetes</taxon>
        <taxon>Micromonosporales</taxon>
        <taxon>Micromonosporaceae</taxon>
        <taxon>Micromonospora</taxon>
    </lineage>
</organism>
<sequence length="331" mass="35348">MRNRNLAIALVSAAAAVAASTLIAITPASASANYYLATTEQVSNRVLVWNRNVSWTDANLYWQFTPGTTGGTWQNLSDVKIRATDAHGTIALVAASGGKAAIVDVKAGKKKATTSDILWQATPGGNPHAIERIPGNGSVVVASSNGYLTLYSPTAVSKPSTLAKVQTISLKGAHGVLYDPTHKYLWAIGEGRLVPYSITGSGRSTRLTARNGYISLGTYRNSAGETKPNLGHDLQASYTSKSTLFITHTSGVYSVDTWTFRTTKVSGTTRVKAYVNHSGGERAWVRGDNTGRRTWGSPTVQFFNSAGTATSTKTRSGAEFYKVRVWSTAFE</sequence>
<dbReference type="InterPro" id="IPR045383">
    <property type="entry name" value="DUF6528"/>
</dbReference>
<gene>
    <name evidence="2" type="ORF">ACFQ4H_31680</name>
</gene>
<dbReference type="Pfam" id="PF20138">
    <property type="entry name" value="DUF6528"/>
    <property type="match status" value="1"/>
</dbReference>
<evidence type="ECO:0000313" key="2">
    <source>
        <dbReference type="EMBL" id="MFD1325652.1"/>
    </source>
</evidence>
<proteinExistence type="predicted"/>
<evidence type="ECO:0000256" key="1">
    <source>
        <dbReference type="SAM" id="SignalP"/>
    </source>
</evidence>
<dbReference type="RefSeq" id="WP_377578366.1">
    <property type="nucleotide sequence ID" value="NZ_JBHTMP010000088.1"/>
</dbReference>
<accession>A0ABW3YQA4</accession>
<dbReference type="EMBL" id="JBHTMP010000088">
    <property type="protein sequence ID" value="MFD1325652.1"/>
    <property type="molecule type" value="Genomic_DNA"/>
</dbReference>
<protein>
    <submittedName>
        <fullName evidence="2">DUF6528 family protein</fullName>
    </submittedName>
</protein>
<reference evidence="3" key="1">
    <citation type="journal article" date="2019" name="Int. J. Syst. Evol. Microbiol.">
        <title>The Global Catalogue of Microorganisms (GCM) 10K type strain sequencing project: providing services to taxonomists for standard genome sequencing and annotation.</title>
        <authorList>
            <consortium name="The Broad Institute Genomics Platform"/>
            <consortium name="The Broad Institute Genome Sequencing Center for Infectious Disease"/>
            <person name="Wu L."/>
            <person name="Ma J."/>
        </authorList>
    </citation>
    <scope>NUCLEOTIDE SEQUENCE [LARGE SCALE GENOMIC DNA]</scope>
    <source>
        <strain evidence="3">JCM 31037</strain>
    </source>
</reference>
<evidence type="ECO:0000313" key="3">
    <source>
        <dbReference type="Proteomes" id="UP001597260"/>
    </source>
</evidence>
<feature type="signal peptide" evidence="1">
    <location>
        <begin position="1"/>
        <end position="30"/>
    </location>
</feature>
<feature type="chain" id="PRO_5045261285" evidence="1">
    <location>
        <begin position="31"/>
        <end position="331"/>
    </location>
</feature>
<dbReference type="Proteomes" id="UP001597260">
    <property type="component" value="Unassembled WGS sequence"/>
</dbReference>
<keyword evidence="3" id="KW-1185">Reference proteome</keyword>